<dbReference type="OMA" id="QFTFTHD"/>
<reference evidence="2 3" key="1">
    <citation type="submission" date="2016-07" db="EMBL/GenBank/DDBJ databases">
        <title>Pervasive Adenine N6-methylation of Active Genes in Fungi.</title>
        <authorList>
            <consortium name="DOE Joint Genome Institute"/>
            <person name="Mondo S.J."/>
            <person name="Dannebaum R.O."/>
            <person name="Kuo R.C."/>
            <person name="Labutti K."/>
            <person name="Haridas S."/>
            <person name="Kuo A."/>
            <person name="Salamov A."/>
            <person name="Ahrendt S.R."/>
            <person name="Lipzen A."/>
            <person name="Sullivan W."/>
            <person name="Andreopoulos W.B."/>
            <person name="Clum A."/>
            <person name="Lindquist E."/>
            <person name="Daum C."/>
            <person name="Ramamoorthy G.K."/>
            <person name="Gryganskyi A."/>
            <person name="Culley D."/>
            <person name="Magnuson J.K."/>
            <person name="James T.Y."/>
            <person name="O'Malley M.A."/>
            <person name="Stajich J.E."/>
            <person name="Spatafora J.W."/>
            <person name="Visel A."/>
            <person name="Grigoriev I.V."/>
        </authorList>
    </citation>
    <scope>NUCLEOTIDE SEQUENCE [LARGE SCALE GENOMIC DNA]</scope>
    <source>
        <strain evidence="2 3">NRRL 2496</strain>
    </source>
</reference>
<dbReference type="InParanoid" id="A0A1X2HHH0"/>
<organism evidence="2 3">
    <name type="scientific">Syncephalastrum racemosum</name>
    <name type="common">Filamentous fungus</name>
    <dbReference type="NCBI Taxonomy" id="13706"/>
    <lineage>
        <taxon>Eukaryota</taxon>
        <taxon>Fungi</taxon>
        <taxon>Fungi incertae sedis</taxon>
        <taxon>Mucoromycota</taxon>
        <taxon>Mucoromycotina</taxon>
        <taxon>Mucoromycetes</taxon>
        <taxon>Mucorales</taxon>
        <taxon>Syncephalastraceae</taxon>
        <taxon>Syncephalastrum</taxon>
    </lineage>
</organism>
<comment type="caution">
    <text evidence="2">The sequence shown here is derived from an EMBL/GenBank/DDBJ whole genome shotgun (WGS) entry which is preliminary data.</text>
</comment>
<accession>A0A1X2HHH0</accession>
<feature type="region of interest" description="Disordered" evidence="1">
    <location>
        <begin position="218"/>
        <end position="241"/>
    </location>
</feature>
<protein>
    <submittedName>
        <fullName evidence="2">Uncharacterized protein</fullName>
    </submittedName>
</protein>
<dbReference type="Proteomes" id="UP000242180">
    <property type="component" value="Unassembled WGS sequence"/>
</dbReference>
<feature type="compositionally biased region" description="Low complexity" evidence="1">
    <location>
        <begin position="105"/>
        <end position="129"/>
    </location>
</feature>
<dbReference type="AlphaFoldDB" id="A0A1X2HHH0"/>
<proteinExistence type="predicted"/>
<name>A0A1X2HHH0_SYNRA</name>
<dbReference type="PANTHER" id="PTHR38645:SF1">
    <property type="entry name" value="YALI0F12243P"/>
    <property type="match status" value="1"/>
</dbReference>
<keyword evidence="3" id="KW-1185">Reference proteome</keyword>
<feature type="compositionally biased region" description="Basic residues" evidence="1">
    <location>
        <begin position="232"/>
        <end position="241"/>
    </location>
</feature>
<dbReference type="OrthoDB" id="21418at2759"/>
<dbReference type="EMBL" id="MCGN01000003">
    <property type="protein sequence ID" value="ORY98510.1"/>
    <property type="molecule type" value="Genomic_DNA"/>
</dbReference>
<evidence type="ECO:0000313" key="3">
    <source>
        <dbReference type="Proteomes" id="UP000242180"/>
    </source>
</evidence>
<gene>
    <name evidence="2" type="ORF">BCR43DRAFT_487649</name>
</gene>
<evidence type="ECO:0000256" key="1">
    <source>
        <dbReference type="SAM" id="MobiDB-lite"/>
    </source>
</evidence>
<dbReference type="PANTHER" id="PTHR38645">
    <property type="entry name" value="CHROMOSOME 9, WHOLE GENOME SHOTGUN SEQUENCE"/>
    <property type="match status" value="1"/>
</dbReference>
<evidence type="ECO:0000313" key="2">
    <source>
        <dbReference type="EMBL" id="ORY98510.1"/>
    </source>
</evidence>
<feature type="region of interest" description="Disordered" evidence="1">
    <location>
        <begin position="105"/>
        <end position="138"/>
    </location>
</feature>
<sequence length="241" mass="27286">MDSHTQPILQSYESTENALLDSFKSAAVKVTNLYKDSLAQNRRAYGAGYQQAFQDLYGFINSNPDLVVRPNNSNKTYFSVEDLLEFARQRTTQVQCELGIDESQQSQQSQQQQQQQQQASISSQHHNQQAPSQTQSHRAGLDKLEVYPEQPQPPQPAAQVAPFHIDPNAQFTFIPPPNNAMAPWNFMPQQQTQQQENYGDYVKRKFASPEITFMGRSLGNMNVDGWGEPPLKRGRPPKGDD</sequence>